<feature type="transmembrane region" description="Helical" evidence="6">
    <location>
        <begin position="99"/>
        <end position="120"/>
    </location>
</feature>
<evidence type="ECO:0000256" key="5">
    <source>
        <dbReference type="ARBA" id="ARBA00023136"/>
    </source>
</evidence>
<comment type="subcellular location">
    <subcellularLocation>
        <location evidence="1">Membrane</location>
        <topology evidence="1">Multi-pass membrane protein</topology>
    </subcellularLocation>
</comment>
<evidence type="ECO:0000256" key="4">
    <source>
        <dbReference type="ARBA" id="ARBA00022989"/>
    </source>
</evidence>
<dbReference type="InParanoid" id="A0A1E7FVM9"/>
<dbReference type="Proteomes" id="UP000095751">
    <property type="component" value="Unassembled WGS sequence"/>
</dbReference>
<dbReference type="InterPro" id="IPR036259">
    <property type="entry name" value="MFS_trans_sf"/>
</dbReference>
<keyword evidence="4 6" id="KW-1133">Transmembrane helix</keyword>
<dbReference type="Pfam" id="PF00083">
    <property type="entry name" value="Sugar_tr"/>
    <property type="match status" value="1"/>
</dbReference>
<evidence type="ECO:0000259" key="7">
    <source>
        <dbReference type="PROSITE" id="PS50850"/>
    </source>
</evidence>
<keyword evidence="5 6" id="KW-0472">Membrane</keyword>
<evidence type="ECO:0000313" key="9">
    <source>
        <dbReference type="Proteomes" id="UP000095751"/>
    </source>
</evidence>
<organism evidence="8 9">
    <name type="scientific">Fragilariopsis cylindrus CCMP1102</name>
    <dbReference type="NCBI Taxonomy" id="635003"/>
    <lineage>
        <taxon>Eukaryota</taxon>
        <taxon>Sar</taxon>
        <taxon>Stramenopiles</taxon>
        <taxon>Ochrophyta</taxon>
        <taxon>Bacillariophyta</taxon>
        <taxon>Bacillariophyceae</taxon>
        <taxon>Bacillariophycidae</taxon>
        <taxon>Bacillariales</taxon>
        <taxon>Bacillariaceae</taxon>
        <taxon>Fragilariopsis</taxon>
    </lineage>
</organism>
<dbReference type="GO" id="GO:0016020">
    <property type="term" value="C:membrane"/>
    <property type="evidence" value="ECO:0007669"/>
    <property type="project" value="UniProtKB-SubCell"/>
</dbReference>
<proteinExistence type="predicted"/>
<dbReference type="PANTHER" id="PTHR23511">
    <property type="entry name" value="SYNAPTIC VESICLE GLYCOPROTEIN 2"/>
    <property type="match status" value="1"/>
</dbReference>
<dbReference type="Gene3D" id="1.20.1250.20">
    <property type="entry name" value="MFS general substrate transporter like domains"/>
    <property type="match status" value="1"/>
</dbReference>
<feature type="transmembrane region" description="Helical" evidence="6">
    <location>
        <begin position="45"/>
        <end position="62"/>
    </location>
</feature>
<feature type="transmembrane region" description="Helical" evidence="6">
    <location>
        <begin position="342"/>
        <end position="361"/>
    </location>
</feature>
<dbReference type="PROSITE" id="PS50850">
    <property type="entry name" value="MFS"/>
    <property type="match status" value="1"/>
</dbReference>
<feature type="transmembrane region" description="Helical" evidence="6">
    <location>
        <begin position="164"/>
        <end position="183"/>
    </location>
</feature>
<protein>
    <submittedName>
        <fullName evidence="8">MFS general substrate transporter</fullName>
    </submittedName>
</protein>
<evidence type="ECO:0000256" key="6">
    <source>
        <dbReference type="SAM" id="Phobius"/>
    </source>
</evidence>
<dbReference type="EMBL" id="KV784353">
    <property type="protein sequence ID" value="OEU22218.1"/>
    <property type="molecule type" value="Genomic_DNA"/>
</dbReference>
<evidence type="ECO:0000256" key="1">
    <source>
        <dbReference type="ARBA" id="ARBA00004141"/>
    </source>
</evidence>
<dbReference type="GO" id="GO:0022857">
    <property type="term" value="F:transmembrane transporter activity"/>
    <property type="evidence" value="ECO:0007669"/>
    <property type="project" value="InterPro"/>
</dbReference>
<evidence type="ECO:0000256" key="2">
    <source>
        <dbReference type="ARBA" id="ARBA00022448"/>
    </source>
</evidence>
<accession>A0A1E7FVM9</accession>
<feature type="transmembrane region" description="Helical" evidence="6">
    <location>
        <begin position="286"/>
        <end position="306"/>
    </location>
</feature>
<dbReference type="SUPFAM" id="SSF103473">
    <property type="entry name" value="MFS general substrate transporter"/>
    <property type="match status" value="1"/>
</dbReference>
<dbReference type="InterPro" id="IPR020846">
    <property type="entry name" value="MFS_dom"/>
</dbReference>
<gene>
    <name evidence="8" type="ORF">FRACYDRAFT_166262</name>
</gene>
<keyword evidence="9" id="KW-1185">Reference proteome</keyword>
<dbReference type="OrthoDB" id="4139357at2759"/>
<feature type="transmembrane region" description="Helical" evidence="6">
    <location>
        <begin position="132"/>
        <end position="152"/>
    </location>
</feature>
<evidence type="ECO:0000313" key="8">
    <source>
        <dbReference type="EMBL" id="OEU22218.1"/>
    </source>
</evidence>
<dbReference type="PANTHER" id="PTHR23511:SF5">
    <property type="entry name" value="MAJOR FACILITATOR-TYPE TRANSPORTER HXNZ-RELATED"/>
    <property type="match status" value="1"/>
</dbReference>
<dbReference type="KEGG" id="fcy:FRACYDRAFT_166262"/>
<evidence type="ECO:0000256" key="3">
    <source>
        <dbReference type="ARBA" id="ARBA00022692"/>
    </source>
</evidence>
<keyword evidence="3 6" id="KW-0812">Transmembrane</keyword>
<feature type="transmembrane region" description="Helical" evidence="6">
    <location>
        <begin position="318"/>
        <end position="336"/>
    </location>
</feature>
<reference evidence="8 9" key="1">
    <citation type="submission" date="2016-09" db="EMBL/GenBank/DDBJ databases">
        <title>Extensive genetic diversity and differential bi-allelic expression allows diatom success in the polar Southern Ocean.</title>
        <authorList>
            <consortium name="DOE Joint Genome Institute"/>
            <person name="Mock T."/>
            <person name="Otillar R.P."/>
            <person name="Strauss J."/>
            <person name="Dupont C."/>
            <person name="Frickenhaus S."/>
            <person name="Maumus F."/>
            <person name="Mcmullan M."/>
            <person name="Sanges R."/>
            <person name="Schmutz J."/>
            <person name="Toseland A."/>
            <person name="Valas R."/>
            <person name="Veluchamy A."/>
            <person name="Ward B.J."/>
            <person name="Allen A."/>
            <person name="Barry K."/>
            <person name="Falciatore A."/>
            <person name="Ferrante M."/>
            <person name="Fortunato A.E."/>
            <person name="Gloeckner G."/>
            <person name="Gruber A."/>
            <person name="Hipkin R."/>
            <person name="Janech M."/>
            <person name="Kroth P."/>
            <person name="Leese F."/>
            <person name="Lindquist E."/>
            <person name="Lyon B.R."/>
            <person name="Martin J."/>
            <person name="Mayer C."/>
            <person name="Parker M."/>
            <person name="Quesneville H."/>
            <person name="Raymond J."/>
            <person name="Uhlig C."/>
            <person name="Valentin K.U."/>
            <person name="Worden A.Z."/>
            <person name="Armbrust E.V."/>
            <person name="Bowler C."/>
            <person name="Green B."/>
            <person name="Moulton V."/>
            <person name="Van Oosterhout C."/>
            <person name="Grigoriev I."/>
        </authorList>
    </citation>
    <scope>NUCLEOTIDE SEQUENCE [LARGE SCALE GENOMIC DNA]</scope>
    <source>
        <strain evidence="8 9">CCMP1102</strain>
    </source>
</reference>
<feature type="transmembrane region" description="Helical" evidence="6">
    <location>
        <begin position="237"/>
        <end position="255"/>
    </location>
</feature>
<feature type="transmembrane region" description="Helical" evidence="6">
    <location>
        <begin position="7"/>
        <end position="33"/>
    </location>
</feature>
<dbReference type="AlphaFoldDB" id="A0A1E7FVM9"/>
<keyword evidence="2" id="KW-0813">Transport</keyword>
<feature type="transmembrane region" description="Helical" evidence="6">
    <location>
        <begin position="74"/>
        <end position="93"/>
    </location>
</feature>
<dbReference type="InterPro" id="IPR005828">
    <property type="entry name" value="MFS_sugar_transport-like"/>
</dbReference>
<sequence>MGIFQYQIILACGLCFASDAMEVLLLSFLGVILKSIWSLSEAEENSIVSVVFAGAMLGTLVLSPLGDRIGRRPVFALTAVMISVFGVLTAFCTNYPQILLARFFVGFGVGGLTVPYDALGEFMPSSYRGKRLISISFFWTAGSLLVPFFAWLTLGGNEVSWRTFVALCALPSIVSTVLGVLMVPESPRWMLTRGKHDQALRILRQAAAKNGGDPFLAFPEKTQLVDTDSSRFTGRQWYGQAFMYYGAIMAVSIVFSDVSANPDDNTTNADDIYSDDSNGRSFDFDYGAIIITSSAEIIGLIIAIFMVDRLGRVPTQTWFYFLGGLCILILGLLDFYRLHLIFFAFLSKMFIMAATSVTWLHTAELLPTKIRATGHGLGKFLFLTKVKNRKRLLIRLDQII</sequence>
<name>A0A1E7FVM9_9STRA</name>
<feature type="domain" description="Major facilitator superfamily (MFS) profile" evidence="7">
    <location>
        <begin position="8"/>
        <end position="400"/>
    </location>
</feature>